<evidence type="ECO:0000313" key="4">
    <source>
        <dbReference type="Proteomes" id="UP001597252"/>
    </source>
</evidence>
<gene>
    <name evidence="3" type="ORF">ACFQ5J_11480</name>
</gene>
<dbReference type="InterPro" id="IPR035903">
    <property type="entry name" value="HesB-like_dom_sf"/>
</dbReference>
<reference evidence="4" key="1">
    <citation type="journal article" date="2019" name="Int. J. Syst. Evol. Microbiol.">
        <title>The Global Catalogue of Microorganisms (GCM) 10K type strain sequencing project: providing services to taxonomists for standard genome sequencing and annotation.</title>
        <authorList>
            <consortium name="The Broad Institute Genomics Platform"/>
            <consortium name="The Broad Institute Genome Sequencing Center for Infectious Disease"/>
            <person name="Wu L."/>
            <person name="Ma J."/>
        </authorList>
    </citation>
    <scope>NUCLEOTIDE SEQUENCE [LARGE SCALE GENOMIC DNA]</scope>
    <source>
        <strain evidence="4">CCM 8903</strain>
    </source>
</reference>
<accession>A0ABW4E901</accession>
<keyword evidence="4" id="KW-1185">Reference proteome</keyword>
<protein>
    <submittedName>
        <fullName evidence="3">HesB/YadR/YfhF family protein</fullName>
    </submittedName>
</protein>
<organism evidence="3 4">
    <name type="scientific">Lacticaseibacillus baoqingensis</name>
    <dbReference type="NCBI Taxonomy" id="2486013"/>
    <lineage>
        <taxon>Bacteria</taxon>
        <taxon>Bacillati</taxon>
        <taxon>Bacillota</taxon>
        <taxon>Bacilli</taxon>
        <taxon>Lactobacillales</taxon>
        <taxon>Lactobacillaceae</taxon>
        <taxon>Lacticaseibacillus</taxon>
    </lineage>
</organism>
<comment type="similarity">
    <text evidence="1">Belongs to the HesB/IscA family.</text>
</comment>
<evidence type="ECO:0000256" key="1">
    <source>
        <dbReference type="ARBA" id="ARBA00006718"/>
    </source>
</evidence>
<dbReference type="RefSeq" id="WP_125753871.1">
    <property type="nucleotide sequence ID" value="NZ_JBHTON010000045.1"/>
</dbReference>
<evidence type="ECO:0000313" key="3">
    <source>
        <dbReference type="EMBL" id="MFD1485847.1"/>
    </source>
</evidence>
<comment type="caution">
    <text evidence="3">The sequence shown here is derived from an EMBL/GenBank/DDBJ whole genome shotgun (WGS) entry which is preliminary data.</text>
</comment>
<dbReference type="EMBL" id="JBHTON010000045">
    <property type="protein sequence ID" value="MFD1485847.1"/>
    <property type="molecule type" value="Genomic_DNA"/>
</dbReference>
<feature type="region of interest" description="Disordered" evidence="2">
    <location>
        <begin position="94"/>
        <end position="116"/>
    </location>
</feature>
<sequence length="116" mass="12767">MTITITKAAGEWFRRELELPAKAGVRFFGKVYGQTNVHDGFSVGIARDDSLSDPIVETALDGITYYVDANDAWFFDGLDLAIDYDAHRDEPTYTFIPEAGSSEKPRSDATSGASEH</sequence>
<name>A0ABW4E901_9LACO</name>
<dbReference type="InterPro" id="IPR008326">
    <property type="entry name" value="PdhI-like"/>
</dbReference>
<dbReference type="Proteomes" id="UP001597252">
    <property type="component" value="Unassembled WGS sequence"/>
</dbReference>
<evidence type="ECO:0000256" key="2">
    <source>
        <dbReference type="SAM" id="MobiDB-lite"/>
    </source>
</evidence>
<dbReference type="SUPFAM" id="SSF89360">
    <property type="entry name" value="HesB-like domain"/>
    <property type="match status" value="1"/>
</dbReference>
<dbReference type="PIRSF" id="PIRSF034852">
    <property type="entry name" value="UCP034852"/>
    <property type="match status" value="1"/>
</dbReference>
<proteinExistence type="inferred from homology"/>